<feature type="compositionally biased region" description="Low complexity" evidence="1">
    <location>
        <begin position="168"/>
        <end position="180"/>
    </location>
</feature>
<feature type="region of interest" description="Disordered" evidence="1">
    <location>
        <begin position="45"/>
        <end position="230"/>
    </location>
</feature>
<dbReference type="EMBL" id="OW240914">
    <property type="protein sequence ID" value="CAH2278358.1"/>
    <property type="molecule type" value="Genomic_DNA"/>
</dbReference>
<proteinExistence type="predicted"/>
<evidence type="ECO:0000313" key="4">
    <source>
        <dbReference type="Proteomes" id="UP001295444"/>
    </source>
</evidence>
<evidence type="ECO:0000313" key="3">
    <source>
        <dbReference type="EMBL" id="CAH2278358.1"/>
    </source>
</evidence>
<feature type="compositionally biased region" description="Polar residues" evidence="1">
    <location>
        <begin position="198"/>
        <end position="230"/>
    </location>
</feature>
<organism evidence="2 4">
    <name type="scientific">Pelobates cultripes</name>
    <name type="common">Western spadefoot toad</name>
    <dbReference type="NCBI Taxonomy" id="61616"/>
    <lineage>
        <taxon>Eukaryota</taxon>
        <taxon>Metazoa</taxon>
        <taxon>Chordata</taxon>
        <taxon>Craniata</taxon>
        <taxon>Vertebrata</taxon>
        <taxon>Euteleostomi</taxon>
        <taxon>Amphibia</taxon>
        <taxon>Batrachia</taxon>
        <taxon>Anura</taxon>
        <taxon>Pelobatoidea</taxon>
        <taxon>Pelobatidae</taxon>
        <taxon>Pelobates</taxon>
    </lineage>
</organism>
<name>A0AAD1RVY1_PELCU</name>
<gene>
    <name evidence="2" type="ORF">PECUL_23A042822</name>
    <name evidence="3" type="ORF">PECUL_23A059376</name>
</gene>
<evidence type="ECO:0000313" key="2">
    <source>
        <dbReference type="EMBL" id="CAH2278356.1"/>
    </source>
</evidence>
<keyword evidence="4" id="KW-1185">Reference proteome</keyword>
<reference evidence="2" key="1">
    <citation type="submission" date="2022-03" db="EMBL/GenBank/DDBJ databases">
        <authorList>
            <person name="Alioto T."/>
            <person name="Alioto T."/>
            <person name="Gomez Garrido J."/>
        </authorList>
    </citation>
    <scope>NUCLEOTIDE SEQUENCE</scope>
</reference>
<protein>
    <submittedName>
        <fullName evidence="2">Uncharacterized protein</fullName>
    </submittedName>
</protein>
<feature type="compositionally biased region" description="Basic residues" evidence="1">
    <location>
        <begin position="55"/>
        <end position="76"/>
    </location>
</feature>
<dbReference type="Proteomes" id="UP001295444">
    <property type="component" value="Chromosome 03"/>
</dbReference>
<sequence>MATVSAPGEISERHTVMPDYEAKLTALFDAFWAQLEHRARLNNQSTCQSKEQFKQHNHQRIIPKRPRAPRWRRRRRDPLPAGKLMGGKPASEHSHRVLGTPRAPKSSPHSSSEQGAHLRVTPHRHPYTQGNNRNPAKPWAHDPGDGVNGLVARASAKASGRRHRILKRNGTGRCTRGTTTQRAKHPAGQNTHPRETDPSLNGATDQGGSPPQPSGLDTTYYSTTPPCGVG</sequence>
<evidence type="ECO:0000256" key="1">
    <source>
        <dbReference type="SAM" id="MobiDB-lite"/>
    </source>
</evidence>
<dbReference type="EMBL" id="OW240914">
    <property type="protein sequence ID" value="CAH2278356.1"/>
    <property type="molecule type" value="Genomic_DNA"/>
</dbReference>
<dbReference type="AlphaFoldDB" id="A0AAD1RVY1"/>
<accession>A0AAD1RVY1</accession>